<dbReference type="Proteomes" id="UP001209803">
    <property type="component" value="Chromosome"/>
</dbReference>
<evidence type="ECO:0000259" key="2">
    <source>
        <dbReference type="PROSITE" id="PS50883"/>
    </source>
</evidence>
<dbReference type="Gene3D" id="3.20.20.450">
    <property type="entry name" value="EAL domain"/>
    <property type="match status" value="1"/>
</dbReference>
<evidence type="ECO:0000313" key="5">
    <source>
        <dbReference type="Proteomes" id="UP001209803"/>
    </source>
</evidence>
<dbReference type="SUPFAM" id="SSF55073">
    <property type="entry name" value="Nucleotide cyclase"/>
    <property type="match status" value="1"/>
</dbReference>
<dbReference type="PANTHER" id="PTHR44757:SF2">
    <property type="entry name" value="BIOFILM ARCHITECTURE MAINTENANCE PROTEIN MBAA"/>
    <property type="match status" value="1"/>
</dbReference>
<accession>A0ABY8F6N1</accession>
<evidence type="ECO:0000259" key="1">
    <source>
        <dbReference type="PROSITE" id="PS50112"/>
    </source>
</evidence>
<dbReference type="InterPro" id="IPR035965">
    <property type="entry name" value="PAS-like_dom_sf"/>
</dbReference>
<keyword evidence="5" id="KW-1185">Reference proteome</keyword>
<name>A0ABY8F6N1_9HYPH</name>
<dbReference type="EMBL" id="CP120863">
    <property type="protein sequence ID" value="WFE91148.1"/>
    <property type="molecule type" value="Genomic_DNA"/>
</dbReference>
<dbReference type="NCBIfam" id="TIGR00254">
    <property type="entry name" value="GGDEF"/>
    <property type="match status" value="1"/>
</dbReference>
<dbReference type="CDD" id="cd01948">
    <property type="entry name" value="EAL"/>
    <property type="match status" value="1"/>
</dbReference>
<dbReference type="CDD" id="cd00130">
    <property type="entry name" value="PAS"/>
    <property type="match status" value="1"/>
</dbReference>
<dbReference type="Pfam" id="PF13426">
    <property type="entry name" value="PAS_9"/>
    <property type="match status" value="1"/>
</dbReference>
<dbReference type="InterPro" id="IPR001633">
    <property type="entry name" value="EAL_dom"/>
</dbReference>
<organism evidence="4 5">
    <name type="scientific">Roseibium porphyridii</name>
    <dbReference type="NCBI Taxonomy" id="2866279"/>
    <lineage>
        <taxon>Bacteria</taxon>
        <taxon>Pseudomonadati</taxon>
        <taxon>Pseudomonadota</taxon>
        <taxon>Alphaproteobacteria</taxon>
        <taxon>Hyphomicrobiales</taxon>
        <taxon>Stappiaceae</taxon>
        <taxon>Roseibium</taxon>
    </lineage>
</organism>
<dbReference type="PROSITE" id="PS50112">
    <property type="entry name" value="PAS"/>
    <property type="match status" value="2"/>
</dbReference>
<dbReference type="Gene3D" id="3.30.450.20">
    <property type="entry name" value="PAS domain"/>
    <property type="match status" value="2"/>
</dbReference>
<dbReference type="InterPro" id="IPR052155">
    <property type="entry name" value="Biofilm_reg_signaling"/>
</dbReference>
<dbReference type="InterPro" id="IPR029787">
    <property type="entry name" value="Nucleotide_cyclase"/>
</dbReference>
<sequence length="961" mass="107651">MDLTSDAIAVGLVASGAPAPRLIYANTAFSELTGHEQEDLLSMSMDELFGDSPQVSIQNSVAQALEKGHQKFTLKAKLLRPGNTSIWVSISFFFKEVANADAWHLCATFRPQVETESAADLADQFQRERDGAIKEQQRLVSALNAYPDPIVIFDTNLSLVYWNDGYAAAITDDPNELVAGTHLKDVLRLAIKYGRYPEAIGQEDEWVNRILSSDTLDSEIEDVELKGDVHHRLLRSRSSNGDYVIIRLNSTELVRQKRTAEAAQERLLAALNAYPSPFVIYDSNDCLVVCNDAYRASMSNGHDDLKVGMHRTTVARIAIRAGKIADAIGREEEWMSDAHQQSDVDKPVQDLALPNDVHHRLLRSRAENGDLVILRLDTTELVRQRRALEDTQNRLISAIKAYPDPFAIYDADLNLVIWNPAYARSMTKSPDDLTSGTNLKVLLRNAAMEGLIPAAIGREEEWLEDYYSPDLLAPGVEDFEFADDQHHRMVRSRTEKGEYVVLRLNITEVVRQRRAVEQYSKRLEKANQEITYKALHDDLTGLGNRRYLSLKFDELVDLRSKKGGEIAALHIDLDRFKHINDTMGHAAGDQVLLDISERIRRNVESADVVARIGGDEFVVLIYVPKDNDRPETLAKILLQELSRPTLFEGKECRFGASIGLARTPLAHVDQLLTNSDVALYKAKRRGRGQLGIFDKSDLEEVRRTKEVADDVLRAIEQLEFEPFYQPQVDARSGQTVGIEVLARWRHPEKGILAPAAFLSIATDLNVAGDIDRLIFEQAIGECQQAFGRMSNPPSLSFNVSENRVNHNEIDAIRHYVQTYSGQISFELLETIFLEEQQDDFLCRLDQLRDLGIAIEVDDFGSGRASVVALQRINPDRVKIDRRLTALAAGGSGGLRLLRSIIEIGHSLEMGVTAEGIETNEQAEILAKLGCDRLQGYHFAKPMPYQDLLKFFNLKSGVLCGG</sequence>
<reference evidence="4 5" key="1">
    <citation type="submission" date="2023-03" db="EMBL/GenBank/DDBJ databases">
        <title>Roseibium porphyridii sp. nov. and Roseibium rhodosorbium sp. nov. isolated from marine algae, Porphyridium cruentum and Rhodosorus marinus, respectively.</title>
        <authorList>
            <person name="Lee M.W."/>
            <person name="Choi B.J."/>
            <person name="Lee J.K."/>
            <person name="Choi D.G."/>
            <person name="Baek J.H."/>
            <person name="Bayburt H."/>
            <person name="Kim J.M."/>
            <person name="Han D.M."/>
            <person name="Kim K.H."/>
            <person name="Jeon C.O."/>
        </authorList>
    </citation>
    <scope>NUCLEOTIDE SEQUENCE [LARGE SCALE GENOMIC DNA]</scope>
    <source>
        <strain evidence="4 5">KMA01</strain>
    </source>
</reference>
<evidence type="ECO:0000259" key="3">
    <source>
        <dbReference type="PROSITE" id="PS50887"/>
    </source>
</evidence>
<dbReference type="SMART" id="SM00091">
    <property type="entry name" value="PAS"/>
    <property type="match status" value="4"/>
</dbReference>
<feature type="domain" description="PAS" evidence="1">
    <location>
        <begin position="1"/>
        <end position="68"/>
    </location>
</feature>
<dbReference type="PROSITE" id="PS50887">
    <property type="entry name" value="GGDEF"/>
    <property type="match status" value="1"/>
</dbReference>
<dbReference type="InterPro" id="IPR035919">
    <property type="entry name" value="EAL_sf"/>
</dbReference>
<dbReference type="InterPro" id="IPR000014">
    <property type="entry name" value="PAS"/>
</dbReference>
<dbReference type="SUPFAM" id="SSF141868">
    <property type="entry name" value="EAL domain-like"/>
    <property type="match status" value="1"/>
</dbReference>
<dbReference type="PROSITE" id="PS50883">
    <property type="entry name" value="EAL"/>
    <property type="match status" value="1"/>
</dbReference>
<proteinExistence type="predicted"/>
<dbReference type="CDD" id="cd01949">
    <property type="entry name" value="GGDEF"/>
    <property type="match status" value="1"/>
</dbReference>
<dbReference type="InterPro" id="IPR043128">
    <property type="entry name" value="Rev_trsase/Diguanyl_cyclase"/>
</dbReference>
<feature type="domain" description="PAS" evidence="1">
    <location>
        <begin position="135"/>
        <end position="187"/>
    </location>
</feature>
<gene>
    <name evidence="4" type="ORF">K1718_07280</name>
</gene>
<feature type="domain" description="GGDEF" evidence="3">
    <location>
        <begin position="564"/>
        <end position="695"/>
    </location>
</feature>
<dbReference type="InterPro" id="IPR000160">
    <property type="entry name" value="GGDEF_dom"/>
</dbReference>
<feature type="domain" description="EAL" evidence="2">
    <location>
        <begin position="704"/>
        <end position="955"/>
    </location>
</feature>
<dbReference type="Pfam" id="PF00990">
    <property type="entry name" value="GGDEF"/>
    <property type="match status" value="1"/>
</dbReference>
<dbReference type="SMART" id="SM00052">
    <property type="entry name" value="EAL"/>
    <property type="match status" value="1"/>
</dbReference>
<protein>
    <submittedName>
        <fullName evidence="4">EAL domain-containing protein</fullName>
    </submittedName>
</protein>
<dbReference type="SMART" id="SM00267">
    <property type="entry name" value="GGDEF"/>
    <property type="match status" value="1"/>
</dbReference>
<dbReference type="SUPFAM" id="SSF55785">
    <property type="entry name" value="PYP-like sensor domain (PAS domain)"/>
    <property type="match status" value="3"/>
</dbReference>
<evidence type="ECO:0000313" key="4">
    <source>
        <dbReference type="EMBL" id="WFE91148.1"/>
    </source>
</evidence>
<dbReference type="Pfam" id="PF00563">
    <property type="entry name" value="EAL"/>
    <property type="match status" value="1"/>
</dbReference>
<dbReference type="RefSeq" id="WP_265683381.1">
    <property type="nucleotide sequence ID" value="NZ_CP120863.1"/>
</dbReference>
<dbReference type="PANTHER" id="PTHR44757">
    <property type="entry name" value="DIGUANYLATE CYCLASE DGCP"/>
    <property type="match status" value="1"/>
</dbReference>
<dbReference type="Gene3D" id="3.30.70.270">
    <property type="match status" value="1"/>
</dbReference>